<comment type="caution">
    <text evidence="1">The sequence shown here is derived from an EMBL/GenBank/DDBJ whole genome shotgun (WGS) entry which is preliminary data.</text>
</comment>
<evidence type="ECO:0000313" key="1">
    <source>
        <dbReference type="EMBL" id="CAF4484788.1"/>
    </source>
</evidence>
<organism evidence="1 2">
    <name type="scientific">Rotaria socialis</name>
    <dbReference type="NCBI Taxonomy" id="392032"/>
    <lineage>
        <taxon>Eukaryota</taxon>
        <taxon>Metazoa</taxon>
        <taxon>Spiralia</taxon>
        <taxon>Gnathifera</taxon>
        <taxon>Rotifera</taxon>
        <taxon>Eurotatoria</taxon>
        <taxon>Bdelloidea</taxon>
        <taxon>Philodinida</taxon>
        <taxon>Philodinidae</taxon>
        <taxon>Rotaria</taxon>
    </lineage>
</organism>
<accession>A0A820UB52</accession>
<name>A0A820UB52_9BILA</name>
<dbReference type="Proteomes" id="UP000663848">
    <property type="component" value="Unassembled WGS sequence"/>
</dbReference>
<dbReference type="EMBL" id="CAJOBR010000234">
    <property type="protein sequence ID" value="CAF4484788.1"/>
    <property type="molecule type" value="Genomic_DNA"/>
</dbReference>
<dbReference type="AlphaFoldDB" id="A0A820UB52"/>
<sequence length="139" mass="15477">MKAEHIVSALVLRHYSEWWLGVASDECRDHCTYADPVDCTTNANLEIDKRYGSFVSALVLRHYSEWWLGVASDECRDHCTYADPVNSTRVNRDYGFCGPCPPDKLSSSAWQLIDLAAHISPERPFLINIGATSTVGGGQ</sequence>
<proteinExistence type="predicted"/>
<reference evidence="1" key="1">
    <citation type="submission" date="2021-02" db="EMBL/GenBank/DDBJ databases">
        <authorList>
            <person name="Nowell W R."/>
        </authorList>
    </citation>
    <scope>NUCLEOTIDE SEQUENCE</scope>
</reference>
<gene>
    <name evidence="1" type="ORF">QYT958_LOCUS3347</name>
</gene>
<protein>
    <submittedName>
        <fullName evidence="1">Uncharacterized protein</fullName>
    </submittedName>
</protein>
<evidence type="ECO:0000313" key="2">
    <source>
        <dbReference type="Proteomes" id="UP000663848"/>
    </source>
</evidence>